<reference evidence="1" key="1">
    <citation type="submission" date="2022-04" db="EMBL/GenBank/DDBJ databases">
        <title>Jade perch genome.</title>
        <authorList>
            <person name="Chao B."/>
        </authorList>
    </citation>
    <scope>NUCLEOTIDE SEQUENCE</scope>
    <source>
        <strain evidence="1">CB-2022</strain>
    </source>
</reference>
<feature type="non-terminal residue" evidence="1">
    <location>
        <position position="1"/>
    </location>
</feature>
<name>A0ACB8VFU3_9TELE</name>
<accession>A0ACB8VFU3</accession>
<proteinExistence type="predicted"/>
<keyword evidence="2" id="KW-1185">Reference proteome</keyword>
<gene>
    <name evidence="1" type="ORF">L3Q82_018786</name>
</gene>
<organism evidence="1 2">
    <name type="scientific">Scortum barcoo</name>
    <name type="common">barcoo grunter</name>
    <dbReference type="NCBI Taxonomy" id="214431"/>
    <lineage>
        <taxon>Eukaryota</taxon>
        <taxon>Metazoa</taxon>
        <taxon>Chordata</taxon>
        <taxon>Craniata</taxon>
        <taxon>Vertebrata</taxon>
        <taxon>Euteleostomi</taxon>
        <taxon>Actinopterygii</taxon>
        <taxon>Neopterygii</taxon>
        <taxon>Teleostei</taxon>
        <taxon>Neoteleostei</taxon>
        <taxon>Acanthomorphata</taxon>
        <taxon>Eupercaria</taxon>
        <taxon>Centrarchiformes</taxon>
        <taxon>Terapontoidei</taxon>
        <taxon>Terapontidae</taxon>
        <taxon>Scortum</taxon>
    </lineage>
</organism>
<sequence length="583" mass="62145">AGMRVLHWCMLGVTILLLVCEVTISQLCRSLITLVDGFHTLFILMRLALPPPQPASETKPPPISLDSPVSPQHASSRSSTAAAALSCTQAATDGSTMPDHPPPPLPHCEAASLQLNSYELFSPEIFPPAVGCSLPHTSSRTHPVGTFISTLLLACLCLSYLMEIIGYLLEPHPVQLPLLLVVVGTVSLLHKMLVLRLNWDHQLQDERPRVESHVEENRKVFAEEEAKGQAEPGRVLDDVTQVQSSMDDSLHDAALVLCNPGTSSIPEKDSQTPQPPPEVHRHTAALQDSRDCEVVSSGADLCLSGSITEDNACMGHLGKRVQLLGLTYCQNASNTSPVCKSSHHLEGLALGSRLPVCLPPFVLVLQGLFTSLLALINSLAMLLISPQFLHSSGTCSLLVYLDPALSMLAVITLIAAAAPQVHRYGLLLLQATPPHICVSDLGRRIASIPGVQAVHDLHVWQLTESFTVASVHVHCYAGFPAHRCADLMSGVTKVLQSVGVSCCTVQPEFTSSSGSSTGSEGDASPVVHREDPSLPPLLACSLSCGKACAGNMCCSPQEETQSSLAPSAGETKEEPLVIENTFL</sequence>
<evidence type="ECO:0000313" key="2">
    <source>
        <dbReference type="Proteomes" id="UP000831701"/>
    </source>
</evidence>
<dbReference type="Proteomes" id="UP000831701">
    <property type="component" value="Chromosome 22"/>
</dbReference>
<evidence type="ECO:0000313" key="1">
    <source>
        <dbReference type="EMBL" id="KAI3354255.1"/>
    </source>
</evidence>
<dbReference type="EMBL" id="CM041552">
    <property type="protein sequence ID" value="KAI3354255.1"/>
    <property type="molecule type" value="Genomic_DNA"/>
</dbReference>
<protein>
    <submittedName>
        <fullName evidence="1">Uncharacterized protein</fullName>
    </submittedName>
</protein>
<comment type="caution">
    <text evidence="1">The sequence shown here is derived from an EMBL/GenBank/DDBJ whole genome shotgun (WGS) entry which is preliminary data.</text>
</comment>